<name>A0A937RDF7_9ACTN</name>
<dbReference type="PANTHER" id="PTHR43867:SF2">
    <property type="entry name" value="CELLULOSE SYNTHASE CATALYTIC SUBUNIT A [UDP-FORMING]"/>
    <property type="match status" value="1"/>
</dbReference>
<feature type="transmembrane region" description="Helical" evidence="7">
    <location>
        <begin position="346"/>
        <end position="370"/>
    </location>
</feature>
<comment type="caution">
    <text evidence="8">The sequence shown here is derived from an EMBL/GenBank/DDBJ whole genome shotgun (WGS) entry which is preliminary data.</text>
</comment>
<dbReference type="CDD" id="cd06421">
    <property type="entry name" value="CESA_CelA_like"/>
    <property type="match status" value="1"/>
</dbReference>
<evidence type="ECO:0000256" key="4">
    <source>
        <dbReference type="ARBA" id="ARBA00022692"/>
    </source>
</evidence>
<evidence type="ECO:0000256" key="2">
    <source>
        <dbReference type="ARBA" id="ARBA00022676"/>
    </source>
</evidence>
<dbReference type="GO" id="GO:0016020">
    <property type="term" value="C:membrane"/>
    <property type="evidence" value="ECO:0007669"/>
    <property type="project" value="UniProtKB-SubCell"/>
</dbReference>
<keyword evidence="5 7" id="KW-1133">Transmembrane helix</keyword>
<feature type="transmembrane region" description="Helical" evidence="7">
    <location>
        <begin position="376"/>
        <end position="392"/>
    </location>
</feature>
<organism evidence="8 9">
    <name type="scientific">Frankia nepalensis</name>
    <dbReference type="NCBI Taxonomy" id="1836974"/>
    <lineage>
        <taxon>Bacteria</taxon>
        <taxon>Bacillati</taxon>
        <taxon>Actinomycetota</taxon>
        <taxon>Actinomycetes</taxon>
        <taxon>Frankiales</taxon>
        <taxon>Frankiaceae</taxon>
        <taxon>Frankia</taxon>
    </lineage>
</organism>
<accession>A0A937RDF7</accession>
<dbReference type="Proteomes" id="UP000604475">
    <property type="component" value="Unassembled WGS sequence"/>
</dbReference>
<gene>
    <name evidence="8" type="ORF">I7412_23490</name>
</gene>
<dbReference type="PANTHER" id="PTHR43867">
    <property type="entry name" value="CELLULOSE SYNTHASE CATALYTIC SUBUNIT A [UDP-FORMING]"/>
    <property type="match status" value="1"/>
</dbReference>
<sequence>MADDLPRAPTDAEKYVYFGRQHRWFIWLRSFATLSAATSLLLFANTAVATWWFWIPFSVFAAYMILTHICTTAKRRVSRVDHQAITELWSPTTYPSVDVFLPCVGEDLRVIRNTYEHVARLRYPGTVTVYALDDGARAEVRQLAEDFGFRYLTRPDRGRMKKAGNLKFGFEHSDGDLIVIFDADFCPRADFILELAPYFDAYEDVGIVQSPQFFDTDRSMSWLQRCAGTVQESFYRWAQVSRDRLGAPICVGTCAIYRRGALTKSGGFAQIGHSEDVHTGVNLLKVGYRTIYVPVVLAKGVCPDRLASFISQQYRWCAGSMSLLRDQAFHDSPLSYRQRLCFFTGFGYYISTAVGILTLPLPTIIMVWFLPDRVHLSNFFWLLPTFLMYPLIRVMHRTGWTPATIRVYTISSYSHAAAILDTLRNRTSEWVPTGETKRTTMTSKVTAVLVLWTSTTNLVMFAGGVHFWITRNDPVSVAPVLFMAALASFVWVPIASMAWRERRVRRQKVENTALIA</sequence>
<feature type="transmembrane region" description="Helical" evidence="7">
    <location>
        <begin position="51"/>
        <end position="70"/>
    </location>
</feature>
<evidence type="ECO:0000313" key="8">
    <source>
        <dbReference type="EMBL" id="MBL7630078.1"/>
    </source>
</evidence>
<evidence type="ECO:0000256" key="5">
    <source>
        <dbReference type="ARBA" id="ARBA00022989"/>
    </source>
</evidence>
<dbReference type="InterPro" id="IPR050321">
    <property type="entry name" value="Glycosyltr_2/OpgH_subfam"/>
</dbReference>
<dbReference type="AlphaFoldDB" id="A0A937RDF7"/>
<feature type="transmembrane region" description="Helical" evidence="7">
    <location>
        <begin position="475"/>
        <end position="499"/>
    </location>
</feature>
<keyword evidence="2" id="KW-0328">Glycosyltransferase</keyword>
<dbReference type="InterPro" id="IPR029044">
    <property type="entry name" value="Nucleotide-diphossugar_trans"/>
</dbReference>
<dbReference type="Pfam" id="PF13641">
    <property type="entry name" value="Glyco_tranf_2_3"/>
    <property type="match status" value="1"/>
</dbReference>
<reference evidence="8" key="1">
    <citation type="submission" date="2020-12" db="EMBL/GenBank/DDBJ databases">
        <title>Genomic characterization of non-nitrogen-fixing Frankia strains.</title>
        <authorList>
            <person name="Carlos-Shanley C."/>
            <person name="Guerra T."/>
            <person name="Hahn D."/>
        </authorList>
    </citation>
    <scope>NUCLEOTIDE SEQUENCE</scope>
    <source>
        <strain evidence="8">CN6</strain>
    </source>
</reference>
<evidence type="ECO:0000313" key="9">
    <source>
        <dbReference type="Proteomes" id="UP000604475"/>
    </source>
</evidence>
<evidence type="ECO:0000256" key="6">
    <source>
        <dbReference type="ARBA" id="ARBA00023136"/>
    </source>
</evidence>
<keyword evidence="9" id="KW-1185">Reference proteome</keyword>
<evidence type="ECO:0000256" key="1">
    <source>
        <dbReference type="ARBA" id="ARBA00004141"/>
    </source>
</evidence>
<keyword evidence="3" id="KW-0808">Transferase</keyword>
<evidence type="ECO:0000256" key="3">
    <source>
        <dbReference type="ARBA" id="ARBA00022679"/>
    </source>
</evidence>
<dbReference type="Gene3D" id="3.90.550.10">
    <property type="entry name" value="Spore Coat Polysaccharide Biosynthesis Protein SpsA, Chain A"/>
    <property type="match status" value="1"/>
</dbReference>
<feature type="transmembrane region" description="Helical" evidence="7">
    <location>
        <begin position="447"/>
        <end position="469"/>
    </location>
</feature>
<dbReference type="SUPFAM" id="SSF53448">
    <property type="entry name" value="Nucleotide-diphospho-sugar transferases"/>
    <property type="match status" value="1"/>
</dbReference>
<dbReference type="RefSeq" id="WP_202999458.1">
    <property type="nucleotide sequence ID" value="NZ_JADWYU010000085.1"/>
</dbReference>
<keyword evidence="4 7" id="KW-0812">Transmembrane</keyword>
<comment type="subcellular location">
    <subcellularLocation>
        <location evidence="1">Membrane</location>
        <topology evidence="1">Multi-pass membrane protein</topology>
    </subcellularLocation>
</comment>
<keyword evidence="6 7" id="KW-0472">Membrane</keyword>
<evidence type="ECO:0000256" key="7">
    <source>
        <dbReference type="SAM" id="Phobius"/>
    </source>
</evidence>
<dbReference type="EMBL" id="JAEACQ010000242">
    <property type="protein sequence ID" value="MBL7630078.1"/>
    <property type="molecule type" value="Genomic_DNA"/>
</dbReference>
<dbReference type="GO" id="GO:0016757">
    <property type="term" value="F:glycosyltransferase activity"/>
    <property type="evidence" value="ECO:0007669"/>
    <property type="project" value="UniProtKB-KW"/>
</dbReference>
<protein>
    <submittedName>
        <fullName evidence="8">Glycosyltransferase</fullName>
    </submittedName>
</protein>
<proteinExistence type="predicted"/>
<feature type="transmembrane region" description="Helical" evidence="7">
    <location>
        <begin position="24"/>
        <end position="45"/>
    </location>
</feature>